<feature type="compositionally biased region" description="Low complexity" evidence="3">
    <location>
        <begin position="426"/>
        <end position="437"/>
    </location>
</feature>
<dbReference type="GO" id="GO:0005509">
    <property type="term" value="F:calcium ion binding"/>
    <property type="evidence" value="ECO:0007669"/>
    <property type="project" value="InterPro"/>
</dbReference>
<dbReference type="AlphaFoldDB" id="D9PLS4"/>
<comment type="subcellular location">
    <subcellularLocation>
        <location evidence="1">Secreted</location>
    </subcellularLocation>
</comment>
<proteinExistence type="predicted"/>
<protein>
    <submittedName>
        <fullName evidence="4">Bifunctional hemolysin/adenylate cyclase</fullName>
        <ecNumber evidence="4">4.6.1.1</ecNumber>
    </submittedName>
</protein>
<name>D9PLS4_9ZZZZ</name>
<dbReference type="PANTHER" id="PTHR38340:SF1">
    <property type="entry name" value="S-LAYER PROTEIN"/>
    <property type="match status" value="1"/>
</dbReference>
<sequence>RLLDGGNGSDLLAGGDGNDTLYGGAGDDLLQPGIGSDFIDGGAGHDRVSADTDVDSNGYVFNLNTQGFNGVSALQTSGRGPNAGFFDSDNVIGVEQIDGTAGDDVLRDLGVDREIFFNGGRGNDIFVGSFYDGTIDFVRYDDLVDPNVRIEVDLSSSVEFQLGNFIGNLVVYNGGDVVEIDDLVGIGGVFGSAGRDSLLGSGRGVEFFRPGAGADFVDGRDGRDIVDYGSAARGVVITLAPAGSDTLVADDGYGAAGAGSTDTLRNIEDLYGSNHADTLTGNAGNNRLRGRGGNDTLDGGGGFDWADYRSAGTGVNITLANGTTTNVNDGQGGVDTLISIEALRGSEFNDRLAGNDQVNTLDGFWGDDVLLGGGGNDHLIGGSGFDWVSYAYLGDPNGYTITVTTRCATLQWSARAPTPPMPRPTPSTASRPSKAAPGPTRWSMPWPAPRPISGAASATTPSRATRATSTSPSTTPSTRPTPSTPTSAPASSTSRGPAMPATPRPTP</sequence>
<dbReference type="EC" id="4.6.1.1" evidence="4"/>
<evidence type="ECO:0000256" key="1">
    <source>
        <dbReference type="ARBA" id="ARBA00004613"/>
    </source>
</evidence>
<dbReference type="Pfam" id="PF00353">
    <property type="entry name" value="HemolysinCabind"/>
    <property type="match status" value="4"/>
</dbReference>
<dbReference type="PANTHER" id="PTHR38340">
    <property type="entry name" value="S-LAYER PROTEIN"/>
    <property type="match status" value="1"/>
</dbReference>
<dbReference type="SUPFAM" id="SSF51120">
    <property type="entry name" value="beta-Roll"/>
    <property type="match status" value="3"/>
</dbReference>
<dbReference type="GO" id="GO:0005576">
    <property type="term" value="C:extracellular region"/>
    <property type="evidence" value="ECO:0007669"/>
    <property type="project" value="UniProtKB-SubCell"/>
</dbReference>
<keyword evidence="2" id="KW-0964">Secreted</keyword>
<dbReference type="InterPro" id="IPR018511">
    <property type="entry name" value="Hemolysin-typ_Ca-bd_CS"/>
</dbReference>
<evidence type="ECO:0000256" key="3">
    <source>
        <dbReference type="SAM" id="MobiDB-lite"/>
    </source>
</evidence>
<dbReference type="GO" id="GO:0004016">
    <property type="term" value="F:adenylate cyclase activity"/>
    <property type="evidence" value="ECO:0007669"/>
    <property type="project" value="UniProtKB-EC"/>
</dbReference>
<comment type="caution">
    <text evidence="4">The sequence shown here is derived from an EMBL/GenBank/DDBJ whole genome shotgun (WGS) entry which is preliminary data.</text>
</comment>
<dbReference type="InterPro" id="IPR001343">
    <property type="entry name" value="Hemolysn_Ca-bd"/>
</dbReference>
<reference evidence="4" key="1">
    <citation type="submission" date="2010-07" db="EMBL/GenBank/DDBJ databases">
        <authorList>
            <consortium name="CONSOLIDER consortium CSD2007-00005"/>
            <person name="Guazzaroni M.-E."/>
            <person name="Richter M."/>
            <person name="Garcia-Salamanca A."/>
            <person name="Yarza P."/>
            <person name="Ferrer M."/>
        </authorList>
    </citation>
    <scope>NUCLEOTIDE SEQUENCE</scope>
</reference>
<evidence type="ECO:0000256" key="2">
    <source>
        <dbReference type="ARBA" id="ARBA00022525"/>
    </source>
</evidence>
<organism evidence="4">
    <name type="scientific">sediment metagenome</name>
    <dbReference type="NCBI Taxonomy" id="749907"/>
    <lineage>
        <taxon>unclassified sequences</taxon>
        <taxon>metagenomes</taxon>
        <taxon>ecological metagenomes</taxon>
    </lineage>
</organism>
<feature type="compositionally biased region" description="Low complexity" evidence="3">
    <location>
        <begin position="453"/>
        <end position="498"/>
    </location>
</feature>
<evidence type="ECO:0000313" key="4">
    <source>
        <dbReference type="EMBL" id="EFK95491.1"/>
    </source>
</evidence>
<dbReference type="InterPro" id="IPR011049">
    <property type="entry name" value="Serralysin-like_metalloprot_C"/>
</dbReference>
<feature type="non-terminal residue" evidence="4">
    <location>
        <position position="1"/>
    </location>
</feature>
<dbReference type="PRINTS" id="PR01217">
    <property type="entry name" value="PRICHEXTENSN"/>
</dbReference>
<gene>
    <name evidence="4" type="primary">cyaA</name>
    <name evidence="4" type="ORF">LDC_2500</name>
</gene>
<dbReference type="EMBL" id="ADZX01000759">
    <property type="protein sequence ID" value="EFK95491.1"/>
    <property type="molecule type" value="Genomic_DNA"/>
</dbReference>
<dbReference type="Gene3D" id="2.150.10.10">
    <property type="entry name" value="Serralysin-like metalloprotease, C-terminal"/>
    <property type="match status" value="3"/>
</dbReference>
<feature type="region of interest" description="Disordered" evidence="3">
    <location>
        <begin position="414"/>
        <end position="507"/>
    </location>
</feature>
<dbReference type="PROSITE" id="PS00330">
    <property type="entry name" value="HEMOLYSIN_CALCIUM"/>
    <property type="match status" value="3"/>
</dbReference>
<reference evidence="4" key="2">
    <citation type="journal article" date="2011" name="Microb. Ecol.">
        <title>Taxonomic and Functional Metagenomic Profiling of the Microbial Community in the Anoxic Sediment of a Sub-saline Shallow Lake (Laguna de Carrizo, Central Spain).</title>
        <authorList>
            <person name="Ferrer M."/>
            <person name="Guazzaroni M.E."/>
            <person name="Richter M."/>
            <person name="Garcia-Salamanca A."/>
            <person name="Yarza P."/>
            <person name="Suarez-Suarez A."/>
            <person name="Solano J."/>
            <person name="Alcaide M."/>
            <person name="van Dillewijn P."/>
            <person name="Molina-Henares M.A."/>
            <person name="Lopez-Cortes N."/>
            <person name="Al-Ramahi Y."/>
            <person name="Guerrero C."/>
            <person name="Acosta A."/>
            <person name="de Eugenio L.I."/>
            <person name="Martinez V."/>
            <person name="Marques S."/>
            <person name="Rojo F."/>
            <person name="Santero E."/>
            <person name="Genilloud O."/>
            <person name="Perez-Perez J."/>
            <person name="Rossello-Mora R."/>
            <person name="Ramos J.L."/>
        </authorList>
    </citation>
    <scope>NUCLEOTIDE SEQUENCE</scope>
</reference>
<keyword evidence="4" id="KW-0456">Lyase</keyword>
<dbReference type="InterPro" id="IPR050557">
    <property type="entry name" value="RTX_toxin/Mannuronan_C5-epim"/>
</dbReference>
<dbReference type="PRINTS" id="PR00313">
    <property type="entry name" value="CABNDNGRPT"/>
</dbReference>
<accession>D9PLS4</accession>